<evidence type="ECO:0000313" key="2">
    <source>
        <dbReference type="Proteomes" id="UP000007883"/>
    </source>
</evidence>
<proteinExistence type="predicted"/>
<sequence>MEFLYLKIPSADEAADAHHALHAALEQALAEAGLGTLLGWGGSLGEAGRNGGRALRFHRIDVEVAELAPARVLLQQTLATLGVAPGTELHYSVARRARVDVYGASGWVPRALPAR</sequence>
<keyword evidence="2" id="KW-1185">Reference proteome</keyword>
<dbReference type="PATRIC" id="fig|983917.3.peg.572"/>
<dbReference type="RefSeq" id="WP_014426801.1">
    <property type="nucleotide sequence ID" value="NC_017075.1"/>
</dbReference>
<organism evidence="1 2">
    <name type="scientific">Rubrivivax gelatinosus (strain NBRC 100245 / IL144)</name>
    <dbReference type="NCBI Taxonomy" id="983917"/>
    <lineage>
        <taxon>Bacteria</taxon>
        <taxon>Pseudomonadati</taxon>
        <taxon>Pseudomonadota</taxon>
        <taxon>Betaproteobacteria</taxon>
        <taxon>Burkholderiales</taxon>
        <taxon>Sphaerotilaceae</taxon>
        <taxon>Rubrivivax</taxon>
    </lineage>
</organism>
<dbReference type="AlphaFoldDB" id="I0HLN8"/>
<gene>
    <name evidence="1" type="ordered locus">RGE_05800</name>
</gene>
<dbReference type="STRING" id="983917.RGE_05800"/>
<accession>I0HLN8</accession>
<dbReference type="KEGG" id="rge:RGE_05800"/>
<evidence type="ECO:0000313" key="1">
    <source>
        <dbReference type="EMBL" id="BAL93925.1"/>
    </source>
</evidence>
<protein>
    <submittedName>
        <fullName evidence="1">Uncharacterized protein</fullName>
    </submittedName>
</protein>
<dbReference type="Proteomes" id="UP000007883">
    <property type="component" value="Chromosome"/>
</dbReference>
<dbReference type="EMBL" id="AP012320">
    <property type="protein sequence ID" value="BAL93925.1"/>
    <property type="molecule type" value="Genomic_DNA"/>
</dbReference>
<name>I0HLN8_RUBGI</name>
<reference evidence="1 2" key="1">
    <citation type="journal article" date="2012" name="J. Bacteriol.">
        <title>Complete genome sequence of phototrophic betaproteobacterium Rubrivivax gelatinosus IL144.</title>
        <authorList>
            <person name="Nagashima S."/>
            <person name="Kamimura A."/>
            <person name="Shimizu T."/>
            <person name="Nakamura-isaki S."/>
            <person name="Aono E."/>
            <person name="Sakamoto K."/>
            <person name="Ichikawa N."/>
            <person name="Nakazawa H."/>
            <person name="Sekine M."/>
            <person name="Yamazaki S."/>
            <person name="Fujita N."/>
            <person name="Shimada K."/>
            <person name="Hanada S."/>
            <person name="Nagashima K.V.P."/>
        </authorList>
    </citation>
    <scope>NUCLEOTIDE SEQUENCE [LARGE SCALE GENOMIC DNA]</scope>
    <source>
        <strain evidence="2">NBRC 100245 / IL144</strain>
    </source>
</reference>
<dbReference type="HOGENOM" id="CLU_2107199_0_0_4"/>
<dbReference type="eggNOG" id="ENOG50338Z2">
    <property type="taxonomic scope" value="Bacteria"/>
</dbReference>